<sequence>MNTIKYIMAFVFLAAIMTSCEDTYERTAGGEIITSNPILNSLSENEFTLEAPEEGDNGDFLFRTTWTRPRISYENGLPVDVQDISYALEAGILSNNFETKVEVKSTDELFIDIYSSTLYNVTASLAGEDFEETQNIEFRIVASYEGGTDSIISNSIPVVVSPVATWQPEELTIRFKQTTGTWAEFAVYAWGAEEAYGGWPGQVLTADAEGWYSFTVPTSRPINLIMNDNGAGQQFDFLVDPTESACYEFDTDNSTFTAVDCPTPPITISWKYVGSDWASSSIYAWGGDPVAETFGAWPGQTVTPDSEGWCTVTVPAGQTVGNVIFNNGTGGDGGQFDLSMSITEDVCLEITSDSYTVVDCN</sequence>
<dbReference type="EMBL" id="JAGUCO010000010">
    <property type="protein sequence ID" value="MBS2099333.1"/>
    <property type="molecule type" value="Genomic_DNA"/>
</dbReference>
<comment type="caution">
    <text evidence="2">The sequence shown here is derived from an EMBL/GenBank/DDBJ whole genome shotgun (WGS) entry which is preliminary data.</text>
</comment>
<dbReference type="InterPro" id="IPR013783">
    <property type="entry name" value="Ig-like_fold"/>
</dbReference>
<organism evidence="2 3">
    <name type="scientific">Carboxylicivirga linearis</name>
    <dbReference type="NCBI Taxonomy" id="1628157"/>
    <lineage>
        <taxon>Bacteria</taxon>
        <taxon>Pseudomonadati</taxon>
        <taxon>Bacteroidota</taxon>
        <taxon>Bacteroidia</taxon>
        <taxon>Marinilabiliales</taxon>
        <taxon>Marinilabiliaceae</taxon>
        <taxon>Carboxylicivirga</taxon>
    </lineage>
</organism>
<gene>
    <name evidence="2" type="ORF">KEM10_13650</name>
</gene>
<evidence type="ECO:0000259" key="1">
    <source>
        <dbReference type="Pfam" id="PF16738"/>
    </source>
</evidence>
<dbReference type="Proteomes" id="UP000708576">
    <property type="component" value="Unassembled WGS sequence"/>
</dbReference>
<dbReference type="Gene3D" id="2.60.40.10">
    <property type="entry name" value="Immunoglobulins"/>
    <property type="match status" value="2"/>
</dbReference>
<proteinExistence type="predicted"/>
<dbReference type="RefSeq" id="WP_212216577.1">
    <property type="nucleotide sequence ID" value="NZ_JAGUCO010000010.1"/>
</dbReference>
<dbReference type="Pfam" id="PF16738">
    <property type="entry name" value="CBM26"/>
    <property type="match status" value="2"/>
</dbReference>
<protein>
    <submittedName>
        <fullName evidence="2">Starch-binding protein</fullName>
    </submittedName>
</protein>
<dbReference type="InterPro" id="IPR031965">
    <property type="entry name" value="CBM26"/>
</dbReference>
<feature type="domain" description="Starch-binding module 26" evidence="1">
    <location>
        <begin position="275"/>
        <end position="329"/>
    </location>
</feature>
<feature type="domain" description="Starch-binding module 26" evidence="1">
    <location>
        <begin position="173"/>
        <end position="234"/>
    </location>
</feature>
<reference evidence="2 3" key="1">
    <citation type="journal article" date="2015" name="Int. J. Syst. Evol. Microbiol.">
        <title>Carboxylicivirga linearis sp. nov., isolated from a sea cucumber culture pond.</title>
        <authorList>
            <person name="Wang F.Q."/>
            <person name="Zhou Y.X."/>
            <person name="Lin X.Z."/>
            <person name="Chen G.J."/>
            <person name="Du Z.J."/>
        </authorList>
    </citation>
    <scope>NUCLEOTIDE SEQUENCE [LARGE SCALE GENOMIC DNA]</scope>
    <source>
        <strain evidence="2 3">FB218</strain>
    </source>
</reference>
<evidence type="ECO:0000313" key="2">
    <source>
        <dbReference type="EMBL" id="MBS2099333.1"/>
    </source>
</evidence>
<name>A0ABS5JWS2_9BACT</name>
<dbReference type="PROSITE" id="PS51257">
    <property type="entry name" value="PROKAR_LIPOPROTEIN"/>
    <property type="match status" value="1"/>
</dbReference>
<accession>A0ABS5JWS2</accession>
<keyword evidence="3" id="KW-1185">Reference proteome</keyword>
<evidence type="ECO:0000313" key="3">
    <source>
        <dbReference type="Proteomes" id="UP000708576"/>
    </source>
</evidence>